<protein>
    <submittedName>
        <fullName evidence="1">Uncharacterized protein</fullName>
    </submittedName>
</protein>
<organism evidence="1">
    <name type="scientific">viral metagenome</name>
    <dbReference type="NCBI Taxonomy" id="1070528"/>
    <lineage>
        <taxon>unclassified sequences</taxon>
        <taxon>metagenomes</taxon>
        <taxon>organismal metagenomes</taxon>
    </lineage>
</organism>
<dbReference type="EMBL" id="MN738947">
    <property type="protein sequence ID" value="QHT32720.1"/>
    <property type="molecule type" value="Genomic_DNA"/>
</dbReference>
<evidence type="ECO:0000313" key="1">
    <source>
        <dbReference type="EMBL" id="QHT32720.1"/>
    </source>
</evidence>
<proteinExistence type="predicted"/>
<name>A0A6C0EWU5_9ZZZZ</name>
<sequence>MNTPSYELTLAERDNYLVQIEAQIEAKRNLLLGKRKFLENTLKENQFLEGVKNDYHKYYDYIAKQKMDELRAMGILKQYTDDLIMSTQLTEQGIKQTKQDQQDIMNEMTKIKKALDEIVDPKSGQHM</sequence>
<reference evidence="1" key="1">
    <citation type="journal article" date="2020" name="Nature">
        <title>Giant virus diversity and host interactions through global metagenomics.</title>
        <authorList>
            <person name="Schulz F."/>
            <person name="Roux S."/>
            <person name="Paez-Espino D."/>
            <person name="Jungbluth S."/>
            <person name="Walsh D.A."/>
            <person name="Denef V.J."/>
            <person name="McMahon K.D."/>
            <person name="Konstantinidis K.T."/>
            <person name="Eloe-Fadrosh E.A."/>
            <person name="Kyrpides N.C."/>
            <person name="Woyke T."/>
        </authorList>
    </citation>
    <scope>NUCLEOTIDE SEQUENCE</scope>
    <source>
        <strain evidence="1">GVMAG-M-3300009161-30</strain>
    </source>
</reference>
<dbReference type="AlphaFoldDB" id="A0A6C0EWU5"/>
<accession>A0A6C0EWU5</accession>